<dbReference type="GO" id="GO:0005886">
    <property type="term" value="C:plasma membrane"/>
    <property type="evidence" value="ECO:0007669"/>
    <property type="project" value="TreeGrafter"/>
</dbReference>
<dbReference type="Gene3D" id="3.30.70.260">
    <property type="match status" value="1"/>
</dbReference>
<dbReference type="Gene3D" id="1.10.3210.10">
    <property type="entry name" value="Hypothetical protein af1432"/>
    <property type="match status" value="1"/>
</dbReference>
<dbReference type="Gene3D" id="3.10.20.30">
    <property type="match status" value="1"/>
</dbReference>
<evidence type="ECO:0000256" key="3">
    <source>
        <dbReference type="ARBA" id="ARBA00029754"/>
    </source>
</evidence>
<dbReference type="GO" id="GO:0015949">
    <property type="term" value="P:nucleobase-containing small molecule interconversion"/>
    <property type="evidence" value="ECO:0007669"/>
    <property type="project" value="UniProtKB-ARBA"/>
</dbReference>
<dbReference type="Pfam" id="PF13328">
    <property type="entry name" value="HD_4"/>
    <property type="match status" value="1"/>
</dbReference>
<dbReference type="NCBIfam" id="NF008124">
    <property type="entry name" value="PRK10872.1"/>
    <property type="match status" value="1"/>
</dbReference>
<keyword evidence="10" id="KW-1185">Reference proteome</keyword>
<comment type="similarity">
    <text evidence="6">Belongs to the relA/spoT family.</text>
</comment>
<dbReference type="PROSITE" id="PS51880">
    <property type="entry name" value="TGS"/>
    <property type="match status" value="1"/>
</dbReference>
<dbReference type="RefSeq" id="WP_086963953.1">
    <property type="nucleotide sequence ID" value="NZ_CP021376.1"/>
</dbReference>
<dbReference type="EMBL" id="CP021376">
    <property type="protein sequence ID" value="ART80084.1"/>
    <property type="molecule type" value="Genomic_DNA"/>
</dbReference>
<evidence type="ECO:0000313" key="10">
    <source>
        <dbReference type="Proteomes" id="UP000243793"/>
    </source>
</evidence>
<dbReference type="CDD" id="cd01668">
    <property type="entry name" value="TGS_RSH"/>
    <property type="match status" value="1"/>
</dbReference>
<feature type="domain" description="ACT" evidence="7">
    <location>
        <begin position="664"/>
        <end position="737"/>
    </location>
</feature>
<keyword evidence="9" id="KW-0808">Transferase</keyword>
<dbReference type="NCBIfam" id="TIGR00691">
    <property type="entry name" value="spoT_relA"/>
    <property type="match status" value="1"/>
</dbReference>
<dbReference type="CDD" id="cd04876">
    <property type="entry name" value="ACT_RelA-SpoT"/>
    <property type="match status" value="1"/>
</dbReference>
<dbReference type="Gene3D" id="3.30.460.10">
    <property type="entry name" value="Beta Polymerase, domain 2"/>
    <property type="match status" value="1"/>
</dbReference>
<sequence length="737" mass="83098">MVAVRNTHLTDTFRLEEWTASLPFTPDERAQFSALYEYCLSLNAPQSALLQLQAQGVEMVGILLTLSMDTDTIKAAILYPYLEAEHLTLAEVEQDFGATITRLLQGVLDMEAIRSLQHVHSDKSSEAQVDKVRRMLLAMVEDVRAVVIKLAERITCLREVKSADEETRVLVAKEIANIYAPLANRLGIGQLKWELEDLSFRYLHPDTYKRIASLLHEKRLAREAYINEFVSGLKSSLLASGIDADVYGRPKHIYSIWRKMQKKSLDFDELFDVRAVRVITSHLQDCYGALGVVHSQFRHIPREFDDYVANPKPNGYQSIHTVVLGPEGKTVEIQIRTSQMHQDAELGVAAHWKYKEGAGAVKQSGFEDKIAWLRKLLAWQEDMAESGSLVDELRSQVFEDRVYVFTPKGEVVDLPLGATPLDFAYYIHSQVGHRCIGAKIEGRIVPFTYTLQTGDQVEIITQKQPNPSRDWMNPNQGFLRTSRARAKVSTWFKKQDRDKNIVAGRELLDKELERLGLAFSAINKGVLERFNVQHLDDLLAGIGGGDLRINQLLNYVQGQHKKPTSDEQDQAVLRQLELNAAKKPTPVSTKGHIVVQGVGNLLTNIARCCQPIPGDEITGFITQGRGISIHRDDCEQLKELQLQHPERLVEAIWGEDSAGGYKITLRVLANDRSGLLRDITTILANEKINVVEFSSRSNRKQQTATMDMALRIYNLDSLSRALAKISQLPDVFEAKRL</sequence>
<dbReference type="SUPFAM" id="SSF109604">
    <property type="entry name" value="HD-domain/PDEase-like"/>
    <property type="match status" value="1"/>
</dbReference>
<dbReference type="KEGG" id="ocm:CBP12_07935"/>
<evidence type="ECO:0000256" key="6">
    <source>
        <dbReference type="RuleBase" id="RU003847"/>
    </source>
</evidence>
<dbReference type="FunFam" id="3.10.20.30:FF:000002">
    <property type="entry name" value="GTP pyrophosphokinase (RelA/SpoT)"/>
    <property type="match status" value="1"/>
</dbReference>
<dbReference type="InterPro" id="IPR002912">
    <property type="entry name" value="ACT_dom"/>
</dbReference>
<dbReference type="InterPro" id="IPR033655">
    <property type="entry name" value="TGS_RelA/SpoT"/>
</dbReference>
<evidence type="ECO:0000256" key="2">
    <source>
        <dbReference type="ARBA" id="ARBA00025704"/>
    </source>
</evidence>
<dbReference type="InterPro" id="IPR045865">
    <property type="entry name" value="ACT-like_dom_sf"/>
</dbReference>
<dbReference type="GO" id="GO:0008893">
    <property type="term" value="F:guanosine-3',5'-bis(diphosphate) 3'-diphosphatase activity"/>
    <property type="evidence" value="ECO:0007669"/>
    <property type="project" value="TreeGrafter"/>
</dbReference>
<dbReference type="SUPFAM" id="SSF81271">
    <property type="entry name" value="TGS-like"/>
    <property type="match status" value="1"/>
</dbReference>
<dbReference type="Pfam" id="PF04607">
    <property type="entry name" value="RelA_SpoT"/>
    <property type="match status" value="1"/>
</dbReference>
<comment type="pathway">
    <text evidence="2">Purine metabolism.</text>
</comment>
<dbReference type="GO" id="GO:0008728">
    <property type="term" value="F:GTP diphosphokinase activity"/>
    <property type="evidence" value="ECO:0007669"/>
    <property type="project" value="TreeGrafter"/>
</dbReference>
<dbReference type="AlphaFoldDB" id="A0A1Y0CYJ1"/>
<dbReference type="GO" id="GO:0015969">
    <property type="term" value="P:guanosine tetraphosphate metabolic process"/>
    <property type="evidence" value="ECO:0007669"/>
    <property type="project" value="InterPro"/>
</dbReference>
<evidence type="ECO:0000256" key="5">
    <source>
        <dbReference type="ARBA" id="ARBA00033308"/>
    </source>
</evidence>
<dbReference type="InterPro" id="IPR043519">
    <property type="entry name" value="NT_sf"/>
</dbReference>
<dbReference type="InterPro" id="IPR004811">
    <property type="entry name" value="RelA/Spo_fam"/>
</dbReference>
<organism evidence="9 10">
    <name type="scientific">Oceanisphaera avium</name>
    <dbReference type="NCBI Taxonomy" id="1903694"/>
    <lineage>
        <taxon>Bacteria</taxon>
        <taxon>Pseudomonadati</taxon>
        <taxon>Pseudomonadota</taxon>
        <taxon>Gammaproteobacteria</taxon>
        <taxon>Aeromonadales</taxon>
        <taxon>Aeromonadaceae</taxon>
        <taxon>Oceanisphaera</taxon>
    </lineage>
</organism>
<reference evidence="10" key="1">
    <citation type="submission" date="2017-05" db="EMBL/GenBank/DDBJ databases">
        <authorList>
            <person name="Sung H."/>
        </authorList>
    </citation>
    <scope>NUCLEOTIDE SEQUENCE [LARGE SCALE GENOMIC DNA]</scope>
    <source>
        <strain evidence="10">AMac2203</strain>
    </source>
</reference>
<evidence type="ECO:0000259" key="8">
    <source>
        <dbReference type="PROSITE" id="PS51880"/>
    </source>
</evidence>
<dbReference type="PANTHER" id="PTHR21262">
    <property type="entry name" value="GUANOSINE-3',5'-BIS DIPHOSPHATE 3'-PYROPHOSPHOHYDROLASE"/>
    <property type="match status" value="1"/>
</dbReference>
<proteinExistence type="inferred from homology"/>
<dbReference type="SMART" id="SM00954">
    <property type="entry name" value="RelA_SpoT"/>
    <property type="match status" value="1"/>
</dbReference>
<dbReference type="Pfam" id="PF02824">
    <property type="entry name" value="TGS"/>
    <property type="match status" value="1"/>
</dbReference>
<feature type="domain" description="TGS" evidence="8">
    <location>
        <begin position="400"/>
        <end position="461"/>
    </location>
</feature>
<dbReference type="InterPro" id="IPR045600">
    <property type="entry name" value="RelA/SpoT_AH_RIS"/>
</dbReference>
<dbReference type="FunFam" id="3.30.460.10:FF:000001">
    <property type="entry name" value="GTP pyrophosphokinase RelA"/>
    <property type="match status" value="1"/>
</dbReference>
<protein>
    <recommendedName>
        <fullName evidence="1">GTP pyrophosphokinase</fullName>
    </recommendedName>
    <alternativeName>
        <fullName evidence="4">(p)ppGpp synthase</fullName>
    </alternativeName>
    <alternativeName>
        <fullName evidence="3">ATP:GTP 3'-pyrophosphotransferase</fullName>
    </alternativeName>
    <alternativeName>
        <fullName evidence="5">ppGpp synthase I</fullName>
    </alternativeName>
</protein>
<keyword evidence="9" id="KW-0418">Kinase</keyword>
<dbReference type="PANTHER" id="PTHR21262:SF31">
    <property type="entry name" value="GTP PYROPHOSPHOKINASE"/>
    <property type="match status" value="1"/>
</dbReference>
<dbReference type="OrthoDB" id="9805041at2"/>
<dbReference type="Proteomes" id="UP000243793">
    <property type="component" value="Chromosome"/>
</dbReference>
<dbReference type="InterPro" id="IPR012676">
    <property type="entry name" value="TGS-like"/>
</dbReference>
<dbReference type="InterPro" id="IPR007685">
    <property type="entry name" value="RelA_SpoT"/>
</dbReference>
<dbReference type="CDD" id="cd05399">
    <property type="entry name" value="NT_Rel-Spo_like"/>
    <property type="match status" value="1"/>
</dbReference>
<dbReference type="InterPro" id="IPR004095">
    <property type="entry name" value="TGS"/>
</dbReference>
<dbReference type="GO" id="GO:0016301">
    <property type="term" value="F:kinase activity"/>
    <property type="evidence" value="ECO:0007669"/>
    <property type="project" value="UniProtKB-KW"/>
</dbReference>
<dbReference type="GO" id="GO:0042594">
    <property type="term" value="P:response to starvation"/>
    <property type="evidence" value="ECO:0007669"/>
    <property type="project" value="TreeGrafter"/>
</dbReference>
<dbReference type="InterPro" id="IPR012675">
    <property type="entry name" value="Beta-grasp_dom_sf"/>
</dbReference>
<dbReference type="Pfam" id="PF13291">
    <property type="entry name" value="ACT_4"/>
    <property type="match status" value="1"/>
</dbReference>
<gene>
    <name evidence="9" type="ORF">CBP12_07935</name>
</gene>
<evidence type="ECO:0000256" key="1">
    <source>
        <dbReference type="ARBA" id="ARBA00019852"/>
    </source>
</evidence>
<accession>A0A1Y0CYJ1</accession>
<dbReference type="SUPFAM" id="SSF55021">
    <property type="entry name" value="ACT-like"/>
    <property type="match status" value="1"/>
</dbReference>
<evidence type="ECO:0000256" key="4">
    <source>
        <dbReference type="ARBA" id="ARBA00032407"/>
    </source>
</evidence>
<comment type="function">
    <text evidence="6">In eubacteria ppGpp (guanosine 3'-diphosphate 5'-diphosphate) is a mediator of the stringent response that coordinates a variety of cellular activities in response to changes in nutritional abundance.</text>
</comment>
<name>A0A1Y0CYJ1_9GAMM</name>
<evidence type="ECO:0000313" key="9">
    <source>
        <dbReference type="EMBL" id="ART80084.1"/>
    </source>
</evidence>
<dbReference type="Pfam" id="PF19296">
    <property type="entry name" value="RelA_AH_RIS"/>
    <property type="match status" value="1"/>
</dbReference>
<evidence type="ECO:0000259" key="7">
    <source>
        <dbReference type="PROSITE" id="PS51671"/>
    </source>
</evidence>
<dbReference type="PROSITE" id="PS51671">
    <property type="entry name" value="ACT"/>
    <property type="match status" value="1"/>
</dbReference>
<dbReference type="SUPFAM" id="SSF81301">
    <property type="entry name" value="Nucleotidyltransferase"/>
    <property type="match status" value="1"/>
</dbReference>